<name>A0A2I2LDT9_9FLAO</name>
<dbReference type="EMBL" id="OENE01000004">
    <property type="protein sequence ID" value="SOS58469.1"/>
    <property type="molecule type" value="Genomic_DNA"/>
</dbReference>
<protein>
    <recommendedName>
        <fullName evidence="3">Glutamine amidotransferase domain-containing protein</fullName>
    </recommendedName>
</protein>
<accession>A0A2I2LDT9</accession>
<organism evidence="1 2">
    <name type="scientific">Tenacibaculum finnmarkense genomovar ulcerans</name>
    <dbReference type="NCBI Taxonomy" id="2781388"/>
    <lineage>
        <taxon>Bacteria</taxon>
        <taxon>Pseudomonadati</taxon>
        <taxon>Bacteroidota</taxon>
        <taxon>Flavobacteriia</taxon>
        <taxon>Flavobacteriales</taxon>
        <taxon>Flavobacteriaceae</taxon>
        <taxon>Tenacibaculum</taxon>
        <taxon>Tenacibaculum finnmarkense</taxon>
    </lineage>
</organism>
<evidence type="ECO:0008006" key="3">
    <source>
        <dbReference type="Google" id="ProtNLM"/>
    </source>
</evidence>
<evidence type="ECO:0000313" key="2">
    <source>
        <dbReference type="Proteomes" id="UP000490060"/>
    </source>
</evidence>
<sequence length="149" mass="17367">MNRYKFNEGDYCNGQYLKIIDSSKVDENREELTAIINCRDQYEKGDMKDRLDAIKELVGQENVVLIGFCFGFQFIHKVLGKSIVYIDPFLENPKPKIVSFKNIYTLENLINLNLEQQVPMDSQISCKELFNDLGIKPKKIIIKLKNKKK</sequence>
<dbReference type="Proteomes" id="UP000490060">
    <property type="component" value="Unassembled WGS sequence"/>
</dbReference>
<evidence type="ECO:0000313" key="1">
    <source>
        <dbReference type="EMBL" id="SOS58469.1"/>
    </source>
</evidence>
<gene>
    <name evidence="1" type="ORF">TNO010_120276</name>
</gene>
<dbReference type="AlphaFoldDB" id="A0A2I2LDT9"/>
<reference evidence="1 2" key="1">
    <citation type="submission" date="2017-11" db="EMBL/GenBank/DDBJ databases">
        <authorList>
            <person name="Duchaud E."/>
        </authorList>
    </citation>
    <scope>NUCLEOTIDE SEQUENCE [LARGE SCALE GENOMIC DNA]</scope>
    <source>
        <strain evidence="1 2">TNO010</strain>
    </source>
</reference>
<proteinExistence type="predicted"/>
<dbReference type="RefSeq" id="WP_172504925.1">
    <property type="nucleotide sequence ID" value="NZ_JAJHTM010000002.1"/>
</dbReference>